<protein>
    <recommendedName>
        <fullName evidence="3">glucose-1-phosphate thymidylyltransferase</fullName>
        <ecNumber evidence="3">2.7.7.24</ecNumber>
    </recommendedName>
</protein>
<evidence type="ECO:0000259" key="9">
    <source>
        <dbReference type="Pfam" id="PF00483"/>
    </source>
</evidence>
<comment type="similarity">
    <text evidence="2">Belongs to the glucose-1-phosphate thymidylyltransferase family.</text>
</comment>
<evidence type="ECO:0000256" key="4">
    <source>
        <dbReference type="ARBA" id="ARBA00022679"/>
    </source>
</evidence>
<evidence type="ECO:0000256" key="5">
    <source>
        <dbReference type="ARBA" id="ARBA00022695"/>
    </source>
</evidence>
<name>A0A2N3V3F5_9BACT</name>
<evidence type="ECO:0000256" key="1">
    <source>
        <dbReference type="ARBA" id="ARBA00001946"/>
    </source>
</evidence>
<sequence length="257" mass="28545">METIGLIAAAGQATRLSPLPGSKELFPIGFEPHPETGEPHPKPVSKYLLELMREAGARQVYLVIRKGKWDIPQYYGDGSQLCMHLAYLIMNQPYGPPFSLDQAYTFAKDKTVVFGFPDILISPPDALKTMLAKLQATQADVVLGAFPVQQPHKWDMLEFGEDGAVKHIYPKPKQSKLRYGWALACWKPAFTEFMHQHLQQVLAWKNKPDKAFELSVGAVIQAAIDNGLQVQSVCFDSGTSLDTGTPEDLQAAIRNYS</sequence>
<keyword evidence="4 10" id="KW-0808">Transferase</keyword>
<dbReference type="EMBL" id="PJMU01000001">
    <property type="protein sequence ID" value="PKV76165.1"/>
    <property type="molecule type" value="Genomic_DNA"/>
</dbReference>
<keyword evidence="6" id="KW-0479">Metal-binding</keyword>
<keyword evidence="5" id="KW-0548">Nucleotidyltransferase</keyword>
<dbReference type="SUPFAM" id="SSF53448">
    <property type="entry name" value="Nucleotide-diphospho-sugar transferases"/>
    <property type="match status" value="1"/>
</dbReference>
<comment type="caution">
    <text evidence="10">The sequence shown here is derived from an EMBL/GenBank/DDBJ whole genome shotgun (WGS) entry which is preliminary data.</text>
</comment>
<comment type="cofactor">
    <cofactor evidence="1">
        <name>Mg(2+)</name>
        <dbReference type="ChEBI" id="CHEBI:18420"/>
    </cofactor>
</comment>
<evidence type="ECO:0000256" key="6">
    <source>
        <dbReference type="ARBA" id="ARBA00022723"/>
    </source>
</evidence>
<reference evidence="10 11" key="1">
    <citation type="submission" date="2017-12" db="EMBL/GenBank/DDBJ databases">
        <title>Genomic Encyclopedia of Type Strains, Phase III (KMG-III): the genomes of soil and plant-associated and newly described type strains.</title>
        <authorList>
            <person name="Whitman W."/>
        </authorList>
    </citation>
    <scope>NUCLEOTIDE SEQUENCE [LARGE SCALE GENOMIC DNA]</scope>
    <source>
        <strain evidence="10 11">LP43</strain>
    </source>
</reference>
<dbReference type="Proteomes" id="UP000233782">
    <property type="component" value="Unassembled WGS sequence"/>
</dbReference>
<organism evidence="10 11">
    <name type="scientific">Pontibacter ramchanderi</name>
    <dbReference type="NCBI Taxonomy" id="1179743"/>
    <lineage>
        <taxon>Bacteria</taxon>
        <taxon>Pseudomonadati</taxon>
        <taxon>Bacteroidota</taxon>
        <taxon>Cytophagia</taxon>
        <taxon>Cytophagales</taxon>
        <taxon>Hymenobacteraceae</taxon>
        <taxon>Pontibacter</taxon>
    </lineage>
</organism>
<dbReference type="AlphaFoldDB" id="A0A2N3V3F5"/>
<dbReference type="InterPro" id="IPR005907">
    <property type="entry name" value="G1P_thy_trans_s"/>
</dbReference>
<evidence type="ECO:0000256" key="7">
    <source>
        <dbReference type="ARBA" id="ARBA00022842"/>
    </source>
</evidence>
<dbReference type="Pfam" id="PF00483">
    <property type="entry name" value="NTP_transferase"/>
    <property type="match status" value="1"/>
</dbReference>
<keyword evidence="7" id="KW-0460">Magnesium</keyword>
<dbReference type="EC" id="2.7.7.24" evidence="3"/>
<dbReference type="GO" id="GO:0046872">
    <property type="term" value="F:metal ion binding"/>
    <property type="evidence" value="ECO:0007669"/>
    <property type="project" value="UniProtKB-KW"/>
</dbReference>
<evidence type="ECO:0000256" key="3">
    <source>
        <dbReference type="ARBA" id="ARBA00012461"/>
    </source>
</evidence>
<evidence type="ECO:0000256" key="8">
    <source>
        <dbReference type="ARBA" id="ARBA00049336"/>
    </source>
</evidence>
<gene>
    <name evidence="10" type="ORF">BD749_1115</name>
</gene>
<dbReference type="GO" id="GO:0008879">
    <property type="term" value="F:glucose-1-phosphate thymidylyltransferase activity"/>
    <property type="evidence" value="ECO:0007669"/>
    <property type="project" value="UniProtKB-EC"/>
</dbReference>
<dbReference type="InterPro" id="IPR029044">
    <property type="entry name" value="Nucleotide-diphossugar_trans"/>
</dbReference>
<dbReference type="RefSeq" id="WP_101443322.1">
    <property type="nucleotide sequence ID" value="NZ_PJMU01000001.1"/>
</dbReference>
<evidence type="ECO:0000256" key="2">
    <source>
        <dbReference type="ARBA" id="ARBA00010480"/>
    </source>
</evidence>
<dbReference type="InterPro" id="IPR005835">
    <property type="entry name" value="NTP_transferase_dom"/>
</dbReference>
<comment type="catalytic activity">
    <reaction evidence="8">
        <text>dTTP + alpha-D-glucose 1-phosphate + H(+) = dTDP-alpha-D-glucose + diphosphate</text>
        <dbReference type="Rhea" id="RHEA:15225"/>
        <dbReference type="ChEBI" id="CHEBI:15378"/>
        <dbReference type="ChEBI" id="CHEBI:33019"/>
        <dbReference type="ChEBI" id="CHEBI:37568"/>
        <dbReference type="ChEBI" id="CHEBI:57477"/>
        <dbReference type="ChEBI" id="CHEBI:58601"/>
        <dbReference type="EC" id="2.7.7.24"/>
    </reaction>
</comment>
<evidence type="ECO:0000313" key="10">
    <source>
        <dbReference type="EMBL" id="PKV76165.1"/>
    </source>
</evidence>
<keyword evidence="11" id="KW-1185">Reference proteome</keyword>
<accession>A0A2N3V3F5</accession>
<dbReference type="Gene3D" id="3.90.550.10">
    <property type="entry name" value="Spore Coat Polysaccharide Biosynthesis Protein SpsA, Chain A"/>
    <property type="match status" value="1"/>
</dbReference>
<feature type="domain" description="Nucleotidyl transferase" evidence="9">
    <location>
        <begin position="5"/>
        <end position="256"/>
    </location>
</feature>
<dbReference type="OrthoDB" id="9803871at2"/>
<proteinExistence type="inferred from homology"/>
<dbReference type="PANTHER" id="PTHR43532:SF1">
    <property type="entry name" value="GLUCOSE-1-PHOSPHATE THYMIDYLYLTRANSFERASE 1"/>
    <property type="match status" value="1"/>
</dbReference>
<evidence type="ECO:0000313" key="11">
    <source>
        <dbReference type="Proteomes" id="UP000233782"/>
    </source>
</evidence>
<dbReference type="PANTHER" id="PTHR43532">
    <property type="entry name" value="GLUCOSE-1-PHOSPHATE THYMIDYLYLTRANSFERASE"/>
    <property type="match status" value="1"/>
</dbReference>